<dbReference type="PROSITE" id="PS52016">
    <property type="entry name" value="TONB_DEPENDENT_REC_3"/>
    <property type="match status" value="1"/>
</dbReference>
<sequence>MGGQGAGVACTFPFFRDSQIALAIRPQCEGLRNMKNQIRYGAGTLSLAFAMVASPSFAQIQPSEQNTTDESPATTSSATGEVIVVTGSRINNPNLEQSSPVAVVTDEEINLRQAVVVDDFLREIPGITPSIGANVNNGNGGSTFVDLRGIGPNRNLVLLNGTRVVPAGLDGITNIDVIPTALLQRVDVLTGGAGAAYGADAISGVVNFITKTDFAGMEASATQQITEEGDGSIFRGDLTLGANFEDNRGNAVLSVGYTNRNTVFQGARDFSQFNLSSFTGAAGGSSTAVPTVITVPGTNSGTLQVSPDGSSLVPFYAPFNFNPQNIFQLPLEQYRIYGQANYEVGEGAEVYAEGLYTQSTNRTTIASSGTFRNVLTTPLSNPFLNAGIRNQICGFDADANTAGVQRLFSQAECDAAAVATDPSDPNYRTADIDYGRRFTEFGTRDNEYETQLFQFKAGIRADLFSNLSFEAFGSYGESEVDSRQSGNGTLSRLQQSVLSTNPNTCLDDSNGCVPINLFGPAGSITPDVQAFLDVGNSGKTETSLLQGQAFVSGDFGFAFPGAITPLSVVAGVEYREYTASTTSDLLTQTPGEVLGNGAANPDSFGSYDVKEAFGELAIPILEDSFIPELTLLLGGRVSDYSTTGTEYTWKAGGTATLFDGLQLRGNYQKVTRAPNIGELFSPQVTGLDNFDADPCAGAGPVNNADLRAICLAQGAPTASIGSIIVDPAGQVNVTTGGNPNLAAEDANTWTVGAIFQPSFFNGLSITLDYYNIKLTDAITNPTVDDVFASCFGADYRTAPTGSAASPACTAIRRNPATGNLFGNVALTPGIPLTVTNQGRIETDGIDLVINYRREIGFADLNLNFAGNWTNSNTFDSNQDDPDNLVFECAGFFGTNCGSIIPEFSFVQRTTLGFGGADVSLLWRYIDGVDLERSNFNDAGQAPFLDAYESIDAEHYFDLTARFDVTESFEMTVAALNLFDNKPPIVGSNIGSTSFNSGNTFPSTYDPLGRRYSVTARLRF</sequence>
<gene>
    <name evidence="12" type="ORF">L1F33_05635</name>
</gene>
<evidence type="ECO:0000256" key="4">
    <source>
        <dbReference type="ARBA" id="ARBA00022692"/>
    </source>
</evidence>
<dbReference type="InterPro" id="IPR000531">
    <property type="entry name" value="Beta-barrel_TonB"/>
</dbReference>
<dbReference type="Pfam" id="PF07715">
    <property type="entry name" value="Plug"/>
    <property type="match status" value="1"/>
</dbReference>
<evidence type="ECO:0000256" key="5">
    <source>
        <dbReference type="ARBA" id="ARBA00023077"/>
    </source>
</evidence>
<keyword evidence="7 8" id="KW-0998">Cell outer membrane</keyword>
<dbReference type="EMBL" id="CP092471">
    <property type="protein sequence ID" value="UVI40424.1"/>
    <property type="molecule type" value="Genomic_DNA"/>
</dbReference>
<dbReference type="RefSeq" id="WP_265560702.1">
    <property type="nucleotide sequence ID" value="NZ_CP092471.1"/>
</dbReference>
<evidence type="ECO:0000313" key="13">
    <source>
        <dbReference type="Proteomes" id="UP001065265"/>
    </source>
</evidence>
<dbReference type="Proteomes" id="UP001065265">
    <property type="component" value="Chromosome"/>
</dbReference>
<reference evidence="12" key="1">
    <citation type="submission" date="2022-02" db="EMBL/GenBank/DDBJ databases">
        <title>Qipengyuania spongiae sp. nov., isolated from marine sponge.</title>
        <authorList>
            <person name="Li Z."/>
            <person name="Zhang M."/>
        </authorList>
    </citation>
    <scope>NUCLEOTIDE SEQUENCE</scope>
    <source>
        <strain evidence="12">PHS-Z21</strain>
    </source>
</reference>
<dbReference type="PANTHER" id="PTHR47234:SF2">
    <property type="entry name" value="TONB-DEPENDENT RECEPTOR"/>
    <property type="match status" value="1"/>
</dbReference>
<keyword evidence="13" id="KW-1185">Reference proteome</keyword>
<evidence type="ECO:0000313" key="12">
    <source>
        <dbReference type="EMBL" id="UVI40424.1"/>
    </source>
</evidence>
<dbReference type="InterPro" id="IPR012910">
    <property type="entry name" value="Plug_dom"/>
</dbReference>
<accession>A0ABY5T1N2</accession>
<proteinExistence type="inferred from homology"/>
<feature type="domain" description="TonB-dependent receptor-like beta-barrel" evidence="10">
    <location>
        <begin position="423"/>
        <end position="977"/>
    </location>
</feature>
<name>A0ABY5T1N2_9SPHN</name>
<keyword evidence="5 9" id="KW-0798">TonB box</keyword>
<evidence type="ECO:0000259" key="11">
    <source>
        <dbReference type="Pfam" id="PF07715"/>
    </source>
</evidence>
<evidence type="ECO:0000259" key="10">
    <source>
        <dbReference type="Pfam" id="PF00593"/>
    </source>
</evidence>
<evidence type="ECO:0000256" key="2">
    <source>
        <dbReference type="ARBA" id="ARBA00022448"/>
    </source>
</evidence>
<dbReference type="InterPro" id="IPR039426">
    <property type="entry name" value="TonB-dep_rcpt-like"/>
</dbReference>
<evidence type="ECO:0000256" key="9">
    <source>
        <dbReference type="RuleBase" id="RU003357"/>
    </source>
</evidence>
<evidence type="ECO:0000256" key="8">
    <source>
        <dbReference type="PROSITE-ProRule" id="PRU01360"/>
    </source>
</evidence>
<evidence type="ECO:0000256" key="3">
    <source>
        <dbReference type="ARBA" id="ARBA00022452"/>
    </source>
</evidence>
<feature type="domain" description="TonB-dependent receptor plug" evidence="11">
    <location>
        <begin position="95"/>
        <end position="205"/>
    </location>
</feature>
<dbReference type="PANTHER" id="PTHR47234">
    <property type="match status" value="1"/>
</dbReference>
<organism evidence="12 13">
    <name type="scientific">Qipengyuania spongiae</name>
    <dbReference type="NCBI Taxonomy" id="2909673"/>
    <lineage>
        <taxon>Bacteria</taxon>
        <taxon>Pseudomonadati</taxon>
        <taxon>Pseudomonadota</taxon>
        <taxon>Alphaproteobacteria</taxon>
        <taxon>Sphingomonadales</taxon>
        <taxon>Erythrobacteraceae</taxon>
        <taxon>Qipengyuania</taxon>
    </lineage>
</organism>
<dbReference type="InterPro" id="IPR037066">
    <property type="entry name" value="Plug_dom_sf"/>
</dbReference>
<evidence type="ECO:0000256" key="6">
    <source>
        <dbReference type="ARBA" id="ARBA00023136"/>
    </source>
</evidence>
<evidence type="ECO:0000256" key="7">
    <source>
        <dbReference type="ARBA" id="ARBA00023237"/>
    </source>
</evidence>
<dbReference type="Gene3D" id="2.170.130.10">
    <property type="entry name" value="TonB-dependent receptor, plug domain"/>
    <property type="match status" value="1"/>
</dbReference>
<keyword evidence="12" id="KW-0675">Receptor</keyword>
<protein>
    <submittedName>
        <fullName evidence="12">TonB-dependent receptor</fullName>
    </submittedName>
</protein>
<keyword evidence="3 8" id="KW-1134">Transmembrane beta strand</keyword>
<dbReference type="InterPro" id="IPR036942">
    <property type="entry name" value="Beta-barrel_TonB_sf"/>
</dbReference>
<keyword evidence="4 8" id="KW-0812">Transmembrane</keyword>
<dbReference type="Gene3D" id="2.40.170.20">
    <property type="entry name" value="TonB-dependent receptor, beta-barrel domain"/>
    <property type="match status" value="1"/>
</dbReference>
<dbReference type="SUPFAM" id="SSF56935">
    <property type="entry name" value="Porins"/>
    <property type="match status" value="1"/>
</dbReference>
<keyword evidence="2 8" id="KW-0813">Transport</keyword>
<dbReference type="Pfam" id="PF00593">
    <property type="entry name" value="TonB_dep_Rec_b-barrel"/>
    <property type="match status" value="1"/>
</dbReference>
<evidence type="ECO:0000256" key="1">
    <source>
        <dbReference type="ARBA" id="ARBA00004571"/>
    </source>
</evidence>
<comment type="similarity">
    <text evidence="8 9">Belongs to the TonB-dependent receptor family.</text>
</comment>
<comment type="subcellular location">
    <subcellularLocation>
        <location evidence="1 8">Cell outer membrane</location>
        <topology evidence="1 8">Multi-pass membrane protein</topology>
    </subcellularLocation>
</comment>
<keyword evidence="6 8" id="KW-0472">Membrane</keyword>